<organism evidence="4 5">
    <name type="scientific">Dioscorea zingiberensis</name>
    <dbReference type="NCBI Taxonomy" id="325984"/>
    <lineage>
        <taxon>Eukaryota</taxon>
        <taxon>Viridiplantae</taxon>
        <taxon>Streptophyta</taxon>
        <taxon>Embryophyta</taxon>
        <taxon>Tracheophyta</taxon>
        <taxon>Spermatophyta</taxon>
        <taxon>Magnoliopsida</taxon>
        <taxon>Liliopsida</taxon>
        <taxon>Dioscoreales</taxon>
        <taxon>Dioscoreaceae</taxon>
        <taxon>Dioscorea</taxon>
    </lineage>
</organism>
<dbReference type="PANTHER" id="PTHR31286">
    <property type="entry name" value="GLYCINE-RICH CELL WALL STRUCTURAL PROTEIN 1.8-LIKE"/>
    <property type="match status" value="1"/>
</dbReference>
<reference evidence="4" key="2">
    <citation type="journal article" date="2022" name="Hortic Res">
        <title>The genome of Dioscorea zingiberensis sheds light on the biosynthesis, origin and evolution of the medicinally important diosgenin saponins.</title>
        <authorList>
            <person name="Li Y."/>
            <person name="Tan C."/>
            <person name="Li Z."/>
            <person name="Guo J."/>
            <person name="Li S."/>
            <person name="Chen X."/>
            <person name="Wang C."/>
            <person name="Dai X."/>
            <person name="Yang H."/>
            <person name="Song W."/>
            <person name="Hou L."/>
            <person name="Xu J."/>
            <person name="Tong Z."/>
            <person name="Xu A."/>
            <person name="Yuan X."/>
            <person name="Wang W."/>
            <person name="Yang Q."/>
            <person name="Chen L."/>
            <person name="Sun Z."/>
            <person name="Wang K."/>
            <person name="Pan B."/>
            <person name="Chen J."/>
            <person name="Bao Y."/>
            <person name="Liu F."/>
            <person name="Qi X."/>
            <person name="Gang D.R."/>
            <person name="Wen J."/>
            <person name="Li J."/>
        </authorList>
    </citation>
    <scope>NUCLEOTIDE SEQUENCE</scope>
    <source>
        <strain evidence="4">Dzin_1.0</strain>
    </source>
</reference>
<name>A0A9D5CJH1_9LILI</name>
<dbReference type="InterPro" id="IPR001878">
    <property type="entry name" value="Znf_CCHC"/>
</dbReference>
<dbReference type="Proteomes" id="UP001085076">
    <property type="component" value="Miscellaneous, Linkage group lg04"/>
</dbReference>
<dbReference type="AlphaFoldDB" id="A0A9D5CJH1"/>
<keyword evidence="1" id="KW-0479">Metal-binding</keyword>
<feature type="domain" description="CCHC-type" evidence="3">
    <location>
        <begin position="134"/>
        <end position="149"/>
    </location>
</feature>
<evidence type="ECO:0000259" key="3">
    <source>
        <dbReference type="PROSITE" id="PS50158"/>
    </source>
</evidence>
<dbReference type="Pfam" id="PF14111">
    <property type="entry name" value="DUF4283"/>
    <property type="match status" value="1"/>
</dbReference>
<keyword evidence="1" id="KW-0863">Zinc-finger</keyword>
<protein>
    <recommendedName>
        <fullName evidence="3">CCHC-type domain-containing protein</fullName>
    </recommendedName>
</protein>
<dbReference type="Pfam" id="PF14392">
    <property type="entry name" value="zf-CCHC_4"/>
    <property type="match status" value="1"/>
</dbReference>
<gene>
    <name evidence="4" type="ORF">J5N97_016376</name>
</gene>
<dbReference type="OrthoDB" id="686405at2759"/>
<dbReference type="PROSITE" id="PS50158">
    <property type="entry name" value="ZF_CCHC"/>
    <property type="match status" value="1"/>
</dbReference>
<keyword evidence="1" id="KW-0862">Zinc</keyword>
<accession>A0A9D5CJH1</accession>
<feature type="region of interest" description="Disordered" evidence="2">
    <location>
        <begin position="151"/>
        <end position="199"/>
    </location>
</feature>
<dbReference type="EMBL" id="JAGGNH010000004">
    <property type="protein sequence ID" value="KAJ0974411.1"/>
    <property type="molecule type" value="Genomic_DNA"/>
</dbReference>
<evidence type="ECO:0000313" key="4">
    <source>
        <dbReference type="EMBL" id="KAJ0974411.1"/>
    </source>
</evidence>
<sequence>MPNGFFMIRCSTETMAEDLLLNGPWIINGLVFHLLRWKEHFEPMYEKLTTATIWVHLINIPVEYWAPEHLEPLVSYFGRLVKVDNTTQHMGRAKFVRICIEIDLQKPLKRGVWVRTPKSRTFVSIIYEKLPLFCYRCGVIGHGVDACPEASPGYQRDAAGTESSPSNLKGKEVVTVDAEGSQRNTGDPEVQTEVPIPQR</sequence>
<evidence type="ECO:0000313" key="5">
    <source>
        <dbReference type="Proteomes" id="UP001085076"/>
    </source>
</evidence>
<reference evidence="4" key="1">
    <citation type="submission" date="2021-03" db="EMBL/GenBank/DDBJ databases">
        <authorList>
            <person name="Li Z."/>
            <person name="Yang C."/>
        </authorList>
    </citation>
    <scope>NUCLEOTIDE SEQUENCE</scope>
    <source>
        <strain evidence="4">Dzin_1.0</strain>
        <tissue evidence="4">Leaf</tissue>
    </source>
</reference>
<dbReference type="GO" id="GO:0003676">
    <property type="term" value="F:nucleic acid binding"/>
    <property type="evidence" value="ECO:0007669"/>
    <property type="project" value="InterPro"/>
</dbReference>
<dbReference type="InterPro" id="IPR025836">
    <property type="entry name" value="Zn_knuckle_CX2CX4HX4C"/>
</dbReference>
<evidence type="ECO:0000256" key="1">
    <source>
        <dbReference type="PROSITE-ProRule" id="PRU00047"/>
    </source>
</evidence>
<evidence type="ECO:0000256" key="2">
    <source>
        <dbReference type="SAM" id="MobiDB-lite"/>
    </source>
</evidence>
<dbReference type="InterPro" id="IPR025558">
    <property type="entry name" value="DUF4283"/>
</dbReference>
<dbReference type="PANTHER" id="PTHR31286:SF180">
    <property type="entry name" value="OS10G0362600 PROTEIN"/>
    <property type="match status" value="1"/>
</dbReference>
<proteinExistence type="predicted"/>
<keyword evidence="5" id="KW-1185">Reference proteome</keyword>
<comment type="caution">
    <text evidence="4">The sequence shown here is derived from an EMBL/GenBank/DDBJ whole genome shotgun (WGS) entry which is preliminary data.</text>
</comment>
<dbReference type="InterPro" id="IPR040256">
    <property type="entry name" value="At4g02000-like"/>
</dbReference>
<dbReference type="GO" id="GO:0008270">
    <property type="term" value="F:zinc ion binding"/>
    <property type="evidence" value="ECO:0007669"/>
    <property type="project" value="UniProtKB-KW"/>
</dbReference>